<dbReference type="InterPro" id="IPR050315">
    <property type="entry name" value="FAD-oxidoreductase_2"/>
</dbReference>
<dbReference type="PIRSF" id="PIRSF000141">
    <property type="entry name" value="Anaerobic_G3P_dh"/>
    <property type="match status" value="1"/>
</dbReference>
<keyword evidence="2" id="KW-0288">FMN</keyword>
<dbReference type="InterPro" id="IPR036188">
    <property type="entry name" value="FAD/NAD-bd_sf"/>
</dbReference>
<evidence type="ECO:0000313" key="5">
    <source>
        <dbReference type="EMBL" id="NMD98917.1"/>
    </source>
</evidence>
<dbReference type="NCBIfam" id="TIGR03378">
    <property type="entry name" value="glycerol3P_GlpB"/>
    <property type="match status" value="1"/>
</dbReference>
<keyword evidence="6" id="KW-1185">Reference proteome</keyword>
<reference evidence="5 6" key="1">
    <citation type="submission" date="2020-04" db="EMBL/GenBank/DDBJ databases">
        <authorList>
            <person name="Hitch T.C.A."/>
            <person name="Wylensek D."/>
            <person name="Clavel T."/>
        </authorList>
    </citation>
    <scope>NUCLEOTIDE SEQUENCE [LARGE SCALE GENOMIC DNA]</scope>
    <source>
        <strain evidence="5 6">PG-130-P53-12</strain>
    </source>
</reference>
<keyword evidence="3 5" id="KW-0560">Oxidoreductase</keyword>
<dbReference type="GO" id="GO:0004368">
    <property type="term" value="F:glycerol-3-phosphate dehydrogenase (quinone) activity"/>
    <property type="evidence" value="ECO:0007669"/>
    <property type="project" value="UniProtKB-EC"/>
</dbReference>
<dbReference type="PANTHER" id="PTHR43400:SF11">
    <property type="entry name" value="ANAEROBIC GLYCEROL-3-PHOSPHATE DEHYDROGENASE SUBUNIT B"/>
    <property type="match status" value="1"/>
</dbReference>
<proteinExistence type="predicted"/>
<evidence type="ECO:0000256" key="3">
    <source>
        <dbReference type="ARBA" id="ARBA00023002"/>
    </source>
</evidence>
<dbReference type="RefSeq" id="WP_164176212.1">
    <property type="nucleotide sequence ID" value="NZ_JABAFA010000014.1"/>
</dbReference>
<keyword evidence="1" id="KW-0285">Flavoprotein</keyword>
<dbReference type="Pfam" id="PF00890">
    <property type="entry name" value="FAD_binding_2"/>
    <property type="match status" value="1"/>
</dbReference>
<gene>
    <name evidence="5" type="primary">glpB</name>
    <name evidence="5" type="ORF">HF878_05405</name>
</gene>
<evidence type="ECO:0000256" key="1">
    <source>
        <dbReference type="ARBA" id="ARBA00022630"/>
    </source>
</evidence>
<accession>A0A848BCF4</accession>
<comment type="caution">
    <text evidence="5">The sequence shown here is derived from an EMBL/GenBank/DDBJ whole genome shotgun (WGS) entry which is preliminary data.</text>
</comment>
<evidence type="ECO:0000256" key="2">
    <source>
        <dbReference type="ARBA" id="ARBA00022643"/>
    </source>
</evidence>
<feature type="domain" description="FAD-dependent oxidoreductase 2 FAD-binding" evidence="4">
    <location>
        <begin position="5"/>
        <end position="409"/>
    </location>
</feature>
<dbReference type="Gene3D" id="3.50.50.60">
    <property type="entry name" value="FAD/NAD(P)-binding domain"/>
    <property type="match status" value="2"/>
</dbReference>
<dbReference type="Proteomes" id="UP000543804">
    <property type="component" value="Unassembled WGS sequence"/>
</dbReference>
<dbReference type="PANTHER" id="PTHR43400">
    <property type="entry name" value="FUMARATE REDUCTASE"/>
    <property type="match status" value="1"/>
</dbReference>
<dbReference type="InterPro" id="IPR003953">
    <property type="entry name" value="FAD-dep_OxRdtase_2_FAD-bd"/>
</dbReference>
<organism evidence="5 6">
    <name type="scientific">Selenomonas bovis</name>
    <dbReference type="NCBI Taxonomy" id="416586"/>
    <lineage>
        <taxon>Bacteria</taxon>
        <taxon>Bacillati</taxon>
        <taxon>Bacillota</taxon>
        <taxon>Negativicutes</taxon>
        <taxon>Selenomonadales</taxon>
        <taxon>Selenomonadaceae</taxon>
        <taxon>Selenomonas</taxon>
    </lineage>
</organism>
<protein>
    <submittedName>
        <fullName evidence="5">Anaerobic glycerol-3-phosphate dehydrogenase subunit B</fullName>
        <ecNumber evidence="5">1.1.5.3</ecNumber>
    </submittedName>
</protein>
<dbReference type="EC" id="1.1.5.3" evidence="5"/>
<dbReference type="GO" id="GO:0009331">
    <property type="term" value="C:glycerol-3-phosphate dehydrogenase (FAD) complex"/>
    <property type="evidence" value="ECO:0007669"/>
    <property type="project" value="InterPro"/>
</dbReference>
<dbReference type="InterPro" id="IPR009158">
    <property type="entry name" value="G3P_DH_GlpB_su"/>
</dbReference>
<dbReference type="SUPFAM" id="SSF51905">
    <property type="entry name" value="FAD/NAD(P)-binding domain"/>
    <property type="match status" value="1"/>
</dbReference>
<name>A0A848BCF4_9FIRM</name>
<dbReference type="AlphaFoldDB" id="A0A848BCF4"/>
<evidence type="ECO:0000259" key="4">
    <source>
        <dbReference type="Pfam" id="PF00890"/>
    </source>
</evidence>
<sequence length="420" mass="45324">MIRSDVVVIGGGFAGLVAALASAKRGKSVTLLTYGEGTLTLNSGVIDVLGFDEHHKAVENPLAAIENLPASHPYKKIGTKALEEAVDFFTGVARKNHIPYHGSLDRQMMVPTAVGTLKPTCLAPHSLSGSEVFPGKKKIVVVGIKGLKDFYGDIMMENLKKSLGEDKSYELIEVNTGLTGGRDITTQDVARWMDTDEGTSSFSKQLSKAKSLQSGNTTDVLFVVPQVLGTKGHACYQTISSRVGTDVVETTCLPPSVNGMRLQTLLIDSLRELGVDIVENTKVVRAEKNGAVATAVIAQTASNEKRYYAKKFILATGGFYSGGITMRDFEQPKEVIFDLPVYFVKGEENWSNKELFSDQPQGFAKTGILTDESLRPVDGNGKRVFDNVYVVGRNLGGYDFCFEHSGNGVALASAYKAAMM</sequence>
<evidence type="ECO:0000313" key="6">
    <source>
        <dbReference type="Proteomes" id="UP000543804"/>
    </source>
</evidence>
<dbReference type="EMBL" id="JABAFA010000014">
    <property type="protein sequence ID" value="NMD98917.1"/>
    <property type="molecule type" value="Genomic_DNA"/>
</dbReference>